<dbReference type="InterPro" id="IPR055299">
    <property type="entry name" value="TIMMDC1"/>
</dbReference>
<dbReference type="PANTHER" id="PTHR13002">
    <property type="entry name" value="C3ORF1 PROTEIN-RELATED"/>
    <property type="match status" value="1"/>
</dbReference>
<accession>A0A834IY59</accession>
<reference evidence="9" key="1">
    <citation type="submission" date="2020-08" db="EMBL/GenBank/DDBJ databases">
        <title>Genome sequencing and assembly of the red palm weevil Rhynchophorus ferrugineus.</title>
        <authorList>
            <person name="Dias G.B."/>
            <person name="Bergman C.M."/>
            <person name="Manee M."/>
        </authorList>
    </citation>
    <scope>NUCLEOTIDE SEQUENCE</scope>
    <source>
        <strain evidence="9">AA-2017</strain>
        <tissue evidence="9">Whole larva</tissue>
    </source>
</reference>
<evidence type="ECO:0000256" key="3">
    <source>
        <dbReference type="ARBA" id="ARBA00022692"/>
    </source>
</evidence>
<sequence>MSNLLRNGAKLSILPFFREWFGFDKIERFTPTEANSDRSVAKDETGWDRIKRMFEVNEFGDISYEANSILQCAALSMFIGGIYGGTINSKNAYMDFMRNNEATKFKHQFEAKRLLQDRVTIAFGKGAFKFGWRVTLFATTFVGITTLVQTYRGTNGIIEYVGAGGLAGFIYKFNMGPKAWIAASTVGSALGLVCGGITWGFLKLTGISIEETRYWQYQWRRTRKDVELAGKRRRWEDDDFALIKLHDQSIGKKGHTLANLDSDEKSMDHPIRNTIP</sequence>
<feature type="transmembrane region" description="Helical" evidence="8">
    <location>
        <begin position="130"/>
        <end position="151"/>
    </location>
</feature>
<keyword evidence="4 8" id="KW-1133">Transmembrane helix</keyword>
<evidence type="ECO:0000256" key="2">
    <source>
        <dbReference type="ARBA" id="ARBA00008444"/>
    </source>
</evidence>
<dbReference type="GO" id="GO:0032981">
    <property type="term" value="P:mitochondrial respiratory chain complex I assembly"/>
    <property type="evidence" value="ECO:0007669"/>
    <property type="project" value="InterPro"/>
</dbReference>
<proteinExistence type="inferred from homology"/>
<evidence type="ECO:0000256" key="8">
    <source>
        <dbReference type="SAM" id="Phobius"/>
    </source>
</evidence>
<keyword evidence="5 8" id="KW-0472">Membrane</keyword>
<protein>
    <recommendedName>
        <fullName evidence="6">Complex I assembly factor TIMMDC1, mitochondrial</fullName>
    </recommendedName>
    <alternativeName>
        <fullName evidence="7">Translocase of inner mitochondrial membrane domain-containing protein 1</fullName>
    </alternativeName>
</protein>
<dbReference type="EMBL" id="JAACXV010000183">
    <property type="protein sequence ID" value="KAF7282222.1"/>
    <property type="molecule type" value="Genomic_DNA"/>
</dbReference>
<gene>
    <name evidence="9" type="ORF">GWI33_003022</name>
</gene>
<feature type="transmembrane region" description="Helical" evidence="8">
    <location>
        <begin position="180"/>
        <end position="202"/>
    </location>
</feature>
<dbReference type="PANTHER" id="PTHR13002:SF1">
    <property type="entry name" value="COMPLEX I ASSEMBLY FACTOR TIMMDC1, MITOCHONDRIAL"/>
    <property type="match status" value="1"/>
</dbReference>
<dbReference type="GO" id="GO:0016020">
    <property type="term" value="C:membrane"/>
    <property type="evidence" value="ECO:0007669"/>
    <property type="project" value="UniProtKB-SubCell"/>
</dbReference>
<comment type="caution">
    <text evidence="9">The sequence shown here is derived from an EMBL/GenBank/DDBJ whole genome shotgun (WGS) entry which is preliminary data.</text>
</comment>
<dbReference type="OrthoDB" id="5826189at2759"/>
<dbReference type="Proteomes" id="UP000625711">
    <property type="component" value="Unassembled WGS sequence"/>
</dbReference>
<comment type="similarity">
    <text evidence="2">Belongs to the Tim17/Tim22/Tim23 family.</text>
</comment>
<evidence type="ECO:0000256" key="1">
    <source>
        <dbReference type="ARBA" id="ARBA00004141"/>
    </source>
</evidence>
<evidence type="ECO:0000256" key="7">
    <source>
        <dbReference type="ARBA" id="ARBA00041344"/>
    </source>
</evidence>
<keyword evidence="10" id="KW-1185">Reference proteome</keyword>
<feature type="transmembrane region" description="Helical" evidence="8">
    <location>
        <begin position="157"/>
        <end position="173"/>
    </location>
</feature>
<name>A0A834IY59_RHYFE</name>
<evidence type="ECO:0000313" key="10">
    <source>
        <dbReference type="Proteomes" id="UP000625711"/>
    </source>
</evidence>
<evidence type="ECO:0000313" key="9">
    <source>
        <dbReference type="EMBL" id="KAF7282222.1"/>
    </source>
</evidence>
<evidence type="ECO:0000256" key="4">
    <source>
        <dbReference type="ARBA" id="ARBA00022989"/>
    </source>
</evidence>
<keyword evidence="3 8" id="KW-0812">Transmembrane</keyword>
<evidence type="ECO:0000256" key="5">
    <source>
        <dbReference type="ARBA" id="ARBA00023136"/>
    </source>
</evidence>
<evidence type="ECO:0000256" key="6">
    <source>
        <dbReference type="ARBA" id="ARBA00040778"/>
    </source>
</evidence>
<dbReference type="AlphaFoldDB" id="A0A834IY59"/>
<comment type="subcellular location">
    <subcellularLocation>
        <location evidence="1">Membrane</location>
        <topology evidence="1">Multi-pass membrane protein</topology>
    </subcellularLocation>
</comment>
<dbReference type="GO" id="GO:0005739">
    <property type="term" value="C:mitochondrion"/>
    <property type="evidence" value="ECO:0007669"/>
    <property type="project" value="TreeGrafter"/>
</dbReference>
<organism evidence="9 10">
    <name type="scientific">Rhynchophorus ferrugineus</name>
    <name type="common">Red palm weevil</name>
    <name type="synonym">Curculio ferrugineus</name>
    <dbReference type="NCBI Taxonomy" id="354439"/>
    <lineage>
        <taxon>Eukaryota</taxon>
        <taxon>Metazoa</taxon>
        <taxon>Ecdysozoa</taxon>
        <taxon>Arthropoda</taxon>
        <taxon>Hexapoda</taxon>
        <taxon>Insecta</taxon>
        <taxon>Pterygota</taxon>
        <taxon>Neoptera</taxon>
        <taxon>Endopterygota</taxon>
        <taxon>Coleoptera</taxon>
        <taxon>Polyphaga</taxon>
        <taxon>Cucujiformia</taxon>
        <taxon>Curculionidae</taxon>
        <taxon>Dryophthorinae</taxon>
        <taxon>Rhynchophorus</taxon>
    </lineage>
</organism>
<dbReference type="Pfam" id="PF02466">
    <property type="entry name" value="Tim17"/>
    <property type="match status" value="1"/>
</dbReference>